<evidence type="ECO:0000313" key="4">
    <source>
        <dbReference type="Proteomes" id="UP001174932"/>
    </source>
</evidence>
<evidence type="ECO:0000256" key="1">
    <source>
        <dbReference type="SAM" id="SignalP"/>
    </source>
</evidence>
<dbReference type="Proteomes" id="UP001174932">
    <property type="component" value="Unassembled WGS sequence"/>
</dbReference>
<evidence type="ECO:0000259" key="2">
    <source>
        <dbReference type="Pfam" id="PF03413"/>
    </source>
</evidence>
<reference evidence="3" key="1">
    <citation type="journal article" date="2015" name="Int. J. Syst. Evol. Microbiol.">
        <title>Rhizobium alvei sp. nov., isolated from a freshwater river.</title>
        <authorList>
            <person name="Sheu S.Y."/>
            <person name="Huang H.W."/>
            <person name="Young C.C."/>
            <person name="Chen W.M."/>
        </authorList>
    </citation>
    <scope>NUCLEOTIDE SEQUENCE</scope>
    <source>
        <strain evidence="3">TNR-22</strain>
    </source>
</reference>
<organism evidence="3 4">
    <name type="scientific">Rhizobium alvei</name>
    <dbReference type="NCBI Taxonomy" id="1132659"/>
    <lineage>
        <taxon>Bacteria</taxon>
        <taxon>Pseudomonadati</taxon>
        <taxon>Pseudomonadota</taxon>
        <taxon>Alphaproteobacteria</taxon>
        <taxon>Hyphomicrobiales</taxon>
        <taxon>Rhizobiaceae</taxon>
        <taxon>Rhizobium/Agrobacterium group</taxon>
        <taxon>Rhizobium</taxon>
    </lineage>
</organism>
<dbReference type="Gene3D" id="3.10.450.40">
    <property type="match status" value="1"/>
</dbReference>
<gene>
    <name evidence="3" type="ORF">Q4481_10230</name>
</gene>
<dbReference type="EMBL" id="JAUOZU010000007">
    <property type="protein sequence ID" value="MDO6964336.1"/>
    <property type="molecule type" value="Genomic_DNA"/>
</dbReference>
<dbReference type="InterPro" id="IPR025711">
    <property type="entry name" value="PepSY"/>
</dbReference>
<dbReference type="RefSeq" id="WP_304376256.1">
    <property type="nucleotide sequence ID" value="NZ_JAUOZU010000007.1"/>
</dbReference>
<reference evidence="3" key="2">
    <citation type="submission" date="2023-07" db="EMBL/GenBank/DDBJ databases">
        <authorList>
            <person name="Shen H."/>
        </authorList>
    </citation>
    <scope>NUCLEOTIDE SEQUENCE</scope>
    <source>
        <strain evidence="3">TNR-22</strain>
    </source>
</reference>
<sequence length="115" mass="12455">MQKIRTRLAAILIASLAGAAMPLHVRADGDDHRQFDDGDMDYDDVLEGVRAGRLLSLASIKQKVLAAWPGEIVDLSIDGEKGTVIYEIKILAANGNLIEVEVDARSGKVLEVEND</sequence>
<feature type="domain" description="PepSY" evidence="2">
    <location>
        <begin position="55"/>
        <end position="113"/>
    </location>
</feature>
<dbReference type="Pfam" id="PF03413">
    <property type="entry name" value="PepSY"/>
    <property type="match status" value="1"/>
</dbReference>
<name>A0ABT8YKW5_9HYPH</name>
<accession>A0ABT8YKW5</accession>
<comment type="caution">
    <text evidence="3">The sequence shown here is derived from an EMBL/GenBank/DDBJ whole genome shotgun (WGS) entry which is preliminary data.</text>
</comment>
<keyword evidence="1" id="KW-0732">Signal</keyword>
<proteinExistence type="predicted"/>
<keyword evidence="4" id="KW-1185">Reference proteome</keyword>
<feature type="chain" id="PRO_5047059507" evidence="1">
    <location>
        <begin position="20"/>
        <end position="115"/>
    </location>
</feature>
<feature type="signal peptide" evidence="1">
    <location>
        <begin position="1"/>
        <end position="19"/>
    </location>
</feature>
<protein>
    <submittedName>
        <fullName evidence="3">PepSY domain-containing protein</fullName>
    </submittedName>
</protein>
<evidence type="ECO:0000313" key="3">
    <source>
        <dbReference type="EMBL" id="MDO6964336.1"/>
    </source>
</evidence>